<feature type="compositionally biased region" description="Polar residues" evidence="1">
    <location>
        <begin position="314"/>
        <end position="328"/>
    </location>
</feature>
<evidence type="ECO:0000313" key="2">
    <source>
        <dbReference type="EMBL" id="KAH7156124.1"/>
    </source>
</evidence>
<gene>
    <name evidence="2" type="ORF">EDB81DRAFT_378235</name>
</gene>
<feature type="compositionally biased region" description="Polar residues" evidence="1">
    <location>
        <begin position="281"/>
        <end position="303"/>
    </location>
</feature>
<dbReference type="Proteomes" id="UP000738349">
    <property type="component" value="Unassembled WGS sequence"/>
</dbReference>
<name>A0A9P9JDJ9_9HYPO</name>
<feature type="region of interest" description="Disordered" evidence="1">
    <location>
        <begin position="1"/>
        <end position="136"/>
    </location>
</feature>
<dbReference type="OrthoDB" id="5204927at2759"/>
<feature type="region of interest" description="Disordered" evidence="1">
    <location>
        <begin position="279"/>
        <end position="329"/>
    </location>
</feature>
<protein>
    <submittedName>
        <fullName evidence="2">Uncharacterized protein</fullName>
    </submittedName>
</protein>
<proteinExistence type="predicted"/>
<evidence type="ECO:0000256" key="1">
    <source>
        <dbReference type="SAM" id="MobiDB-lite"/>
    </source>
</evidence>
<feature type="compositionally biased region" description="Polar residues" evidence="1">
    <location>
        <begin position="373"/>
        <end position="387"/>
    </location>
</feature>
<dbReference type="AlphaFoldDB" id="A0A9P9JDJ9"/>
<sequence length="395" mass="43318">MATEIVLQTGHDAQVAMNTPKENIARKNSKNRPKSLNLTPFDPNELSSKLSVVAMDKDDDSTETNVSESRDSPKEDQPKPAASPMTTLTNESTTKPSRSRQGSTPSRRGSFFNFSIKGSNYNPKKDDDAIPEPAPYRHVPKTAAAQFIKTTTIEPLADKAVVTKRVKSPGYGNSAMSLHDYNRQYRRTQSFSHGRPYDRNGAPHTVLESTAEVDEESGQPISRLFLQNKLQSYSLAGETSRRMSTGNIGARSEAHREALEVPPPVAVHKDSTNMSVYRAGSVSSTGDNVSPWFQSSGTVTPSSRVDIDSRRGSETSGPSRRGSTNAQHATVVDMYRVDWSPGRKRDSRWSIMRGRIGSVSKSSKEKREHGSVSGDSNPPESPTSPKSSFLGIFKR</sequence>
<feature type="compositionally biased region" description="Basic and acidic residues" evidence="1">
    <location>
        <begin position="68"/>
        <end position="78"/>
    </location>
</feature>
<reference evidence="2" key="1">
    <citation type="journal article" date="2021" name="Nat. Commun.">
        <title>Genetic determinants of endophytism in the Arabidopsis root mycobiome.</title>
        <authorList>
            <person name="Mesny F."/>
            <person name="Miyauchi S."/>
            <person name="Thiergart T."/>
            <person name="Pickel B."/>
            <person name="Atanasova L."/>
            <person name="Karlsson M."/>
            <person name="Huettel B."/>
            <person name="Barry K.W."/>
            <person name="Haridas S."/>
            <person name="Chen C."/>
            <person name="Bauer D."/>
            <person name="Andreopoulos W."/>
            <person name="Pangilinan J."/>
            <person name="LaButti K."/>
            <person name="Riley R."/>
            <person name="Lipzen A."/>
            <person name="Clum A."/>
            <person name="Drula E."/>
            <person name="Henrissat B."/>
            <person name="Kohler A."/>
            <person name="Grigoriev I.V."/>
            <person name="Martin F.M."/>
            <person name="Hacquard S."/>
        </authorList>
    </citation>
    <scope>NUCLEOTIDE SEQUENCE</scope>
    <source>
        <strain evidence="2">MPI-CAGE-AT-0147</strain>
    </source>
</reference>
<organism evidence="2 3">
    <name type="scientific">Dactylonectria macrodidyma</name>
    <dbReference type="NCBI Taxonomy" id="307937"/>
    <lineage>
        <taxon>Eukaryota</taxon>
        <taxon>Fungi</taxon>
        <taxon>Dikarya</taxon>
        <taxon>Ascomycota</taxon>
        <taxon>Pezizomycotina</taxon>
        <taxon>Sordariomycetes</taxon>
        <taxon>Hypocreomycetidae</taxon>
        <taxon>Hypocreales</taxon>
        <taxon>Nectriaceae</taxon>
        <taxon>Dactylonectria</taxon>
    </lineage>
</organism>
<comment type="caution">
    <text evidence="2">The sequence shown here is derived from an EMBL/GenBank/DDBJ whole genome shotgun (WGS) entry which is preliminary data.</text>
</comment>
<dbReference type="EMBL" id="JAGMUV010000005">
    <property type="protein sequence ID" value="KAH7156124.1"/>
    <property type="molecule type" value="Genomic_DNA"/>
</dbReference>
<keyword evidence="3" id="KW-1185">Reference proteome</keyword>
<accession>A0A9P9JDJ9</accession>
<feature type="compositionally biased region" description="Polar residues" evidence="1">
    <location>
        <begin position="84"/>
        <end position="122"/>
    </location>
</feature>
<feature type="region of interest" description="Disordered" evidence="1">
    <location>
        <begin position="350"/>
        <end position="395"/>
    </location>
</feature>
<evidence type="ECO:0000313" key="3">
    <source>
        <dbReference type="Proteomes" id="UP000738349"/>
    </source>
</evidence>